<dbReference type="NCBIfam" id="TIGR03222">
    <property type="entry name" value="benzo_boxC"/>
    <property type="match status" value="1"/>
</dbReference>
<dbReference type="PANTHER" id="PTHR11941">
    <property type="entry name" value="ENOYL-COA HYDRATASE-RELATED"/>
    <property type="match status" value="1"/>
</dbReference>
<feature type="region of interest" description="Disordered" evidence="1">
    <location>
        <begin position="1"/>
        <end position="20"/>
    </location>
</feature>
<dbReference type="AlphaFoldDB" id="A0A2P2BWH5"/>
<reference evidence="2" key="1">
    <citation type="submission" date="2015-08" db="EMBL/GenBank/DDBJ databases">
        <authorList>
            <person name="Babu N.S."/>
            <person name="Beckwith C.J."/>
            <person name="Beseler K.G."/>
            <person name="Brison A."/>
            <person name="Carone J.V."/>
            <person name="Caskin T.P."/>
            <person name="Diamond M."/>
            <person name="Durham M.E."/>
            <person name="Foxe J.M."/>
            <person name="Go M."/>
            <person name="Henderson B.A."/>
            <person name="Jones I.B."/>
            <person name="McGettigan J.A."/>
            <person name="Micheletti S.J."/>
            <person name="Nasrallah M.E."/>
            <person name="Ortiz D."/>
            <person name="Piller C.R."/>
            <person name="Privatt S.R."/>
            <person name="Schneider S.L."/>
            <person name="Sharp S."/>
            <person name="Smith T.C."/>
            <person name="Stanton J.D."/>
            <person name="Ullery H.E."/>
            <person name="Wilson R.J."/>
            <person name="Serrano M.G."/>
            <person name="Buck G."/>
            <person name="Lee V."/>
            <person name="Wang Y."/>
            <person name="Carvalho R."/>
            <person name="Voegtly L."/>
            <person name="Shi R."/>
            <person name="Duckworth R."/>
            <person name="Johnson A."/>
            <person name="Loviza R."/>
            <person name="Walstead R."/>
            <person name="Shah Z."/>
            <person name="Kiflezghi M."/>
            <person name="Wade K."/>
            <person name="Ball S.L."/>
            <person name="Bradley K.W."/>
            <person name="Asai D.J."/>
            <person name="Bowman C.A."/>
            <person name="Russell D.A."/>
            <person name="Pope W.H."/>
            <person name="Jacobs-Sera D."/>
            <person name="Hendrix R.W."/>
            <person name="Hatfull G.F."/>
        </authorList>
    </citation>
    <scope>NUCLEOTIDE SEQUENCE</scope>
</reference>
<evidence type="ECO:0000256" key="1">
    <source>
        <dbReference type="SAM" id="MobiDB-lite"/>
    </source>
</evidence>
<sequence>MTILDAHGATASPQSPVRQVDFDTSPEAYRHWLLEVDGEIATLTLRVDELGGLVEGYELKLNSYDLGVDIELYDAVQRLRFEHPQVKAVVLTGGLERMFCAGANIRMLAQSSHAWKVNFCKFTNETRNAIEDAHLSSGQTWIAALNGTAAGGGYELALACDEIVLIDDGSSTVSLPEVPLLGVLPGTGGLTRVVDKRHVRRDRADLFATKAEGYRGSTALAWGLVDATVPRNAWADDIARRARAAADSSSRSGTHGVLLTPLERAQSEDRIDYPFVSAALDRAARRVDITVQGPEAQPPPDASTVLAEGVDYWPLAVTRALDDLILRLRTNEPDLGTWVFRTQGDIDSVLAYDRQLDELGGDWFVHETRDYLKRTLKRLDVTSRSLIAVIEPGSCFAGFLLELALAADRTYMLEGVYEDVDPGAEPALVALGAGNLAGLPMGNGLTRLESRFWGHDDQLSAARATVGERLSAAAADELGLVTTALDDLDFGDELRIVLEERAALSPDALTGMEANHRFVGPETVETKIFGRLTAWQNWIFLRPNASGPEGALVRYGTGQRGSYDHRRV</sequence>
<dbReference type="InterPro" id="IPR017633">
    <property type="entry name" value="Benz-CoA_dihydrodiol_lyase"/>
</dbReference>
<protein>
    <submittedName>
        <fullName evidence="2">Benzoyl-CoA-dihydrodiol lyase</fullName>
    </submittedName>
</protein>
<dbReference type="CDD" id="cd06558">
    <property type="entry name" value="crotonase-like"/>
    <property type="match status" value="1"/>
</dbReference>
<dbReference type="SUPFAM" id="SSF52096">
    <property type="entry name" value="ClpP/crotonase"/>
    <property type="match status" value="2"/>
</dbReference>
<evidence type="ECO:0000313" key="2">
    <source>
        <dbReference type="EMBL" id="CUR54079.1"/>
    </source>
</evidence>
<dbReference type="EMBL" id="CZKA01000004">
    <property type="protein sequence ID" value="CUR54079.1"/>
    <property type="molecule type" value="Genomic_DNA"/>
</dbReference>
<keyword evidence="2" id="KW-0456">Lyase</keyword>
<dbReference type="Gene3D" id="3.90.226.10">
    <property type="entry name" value="2-enoyl-CoA Hydratase, Chain A, domain 1"/>
    <property type="match status" value="2"/>
</dbReference>
<dbReference type="PANTHER" id="PTHR11941:SF54">
    <property type="entry name" value="ENOYL-COA HYDRATASE, MITOCHONDRIAL"/>
    <property type="match status" value="1"/>
</dbReference>
<organism evidence="2">
    <name type="scientific">metagenome</name>
    <dbReference type="NCBI Taxonomy" id="256318"/>
    <lineage>
        <taxon>unclassified sequences</taxon>
        <taxon>metagenomes</taxon>
    </lineage>
</organism>
<dbReference type="InterPro" id="IPR029045">
    <property type="entry name" value="ClpP/crotonase-like_dom_sf"/>
</dbReference>
<name>A0A2P2BWH5_9ZZZZ</name>
<proteinExistence type="predicted"/>
<dbReference type="GO" id="GO:0016829">
    <property type="term" value="F:lyase activity"/>
    <property type="evidence" value="ECO:0007669"/>
    <property type="project" value="UniProtKB-KW"/>
</dbReference>
<dbReference type="Pfam" id="PF00378">
    <property type="entry name" value="ECH_1"/>
    <property type="match status" value="1"/>
</dbReference>
<accession>A0A2P2BWH5</accession>
<dbReference type="InterPro" id="IPR001753">
    <property type="entry name" value="Enoyl-CoA_hydra/iso"/>
</dbReference>
<gene>
    <name evidence="2" type="primary">boxC</name>
    <name evidence="2" type="ORF">NOCA2120112</name>
</gene>
<dbReference type="GO" id="GO:0006635">
    <property type="term" value="P:fatty acid beta-oxidation"/>
    <property type="evidence" value="ECO:0007669"/>
    <property type="project" value="TreeGrafter"/>
</dbReference>